<name>A0A6C0TXN0_9GAMM</name>
<evidence type="ECO:0000313" key="2">
    <source>
        <dbReference type="EMBL" id="QIB64159.1"/>
    </source>
</evidence>
<gene>
    <name evidence="2" type="ORF">G3T16_00755</name>
</gene>
<evidence type="ECO:0000259" key="1">
    <source>
        <dbReference type="Pfam" id="PF03992"/>
    </source>
</evidence>
<dbReference type="KEGG" id="kim:G3T16_00755"/>
<dbReference type="Proteomes" id="UP000477680">
    <property type="component" value="Chromosome"/>
</dbReference>
<dbReference type="GO" id="GO:0004497">
    <property type="term" value="F:monooxygenase activity"/>
    <property type="evidence" value="ECO:0007669"/>
    <property type="project" value="UniProtKB-KW"/>
</dbReference>
<keyword evidence="2" id="KW-0560">Oxidoreductase</keyword>
<reference evidence="2 3" key="1">
    <citation type="submission" date="2020-02" db="EMBL/GenBank/DDBJ databases">
        <title>Genome sequencing for Kineobactrum sp. M2.</title>
        <authorList>
            <person name="Park S.-J."/>
        </authorList>
    </citation>
    <scope>NUCLEOTIDE SEQUENCE [LARGE SCALE GENOMIC DNA]</scope>
    <source>
        <strain evidence="2 3">M2</strain>
    </source>
</reference>
<organism evidence="2 3">
    <name type="scientific">Kineobactrum salinum</name>
    <dbReference type="NCBI Taxonomy" id="2708301"/>
    <lineage>
        <taxon>Bacteria</taxon>
        <taxon>Pseudomonadati</taxon>
        <taxon>Pseudomonadota</taxon>
        <taxon>Gammaproteobacteria</taxon>
        <taxon>Cellvibrionales</taxon>
        <taxon>Halieaceae</taxon>
        <taxon>Kineobactrum</taxon>
    </lineage>
</organism>
<dbReference type="EMBL" id="CP048711">
    <property type="protein sequence ID" value="QIB64159.1"/>
    <property type="molecule type" value="Genomic_DNA"/>
</dbReference>
<dbReference type="AlphaFoldDB" id="A0A6C0TXN0"/>
<dbReference type="SUPFAM" id="SSF54909">
    <property type="entry name" value="Dimeric alpha+beta barrel"/>
    <property type="match status" value="1"/>
</dbReference>
<feature type="domain" description="ABM" evidence="1">
    <location>
        <begin position="4"/>
        <end position="62"/>
    </location>
</feature>
<evidence type="ECO:0000313" key="3">
    <source>
        <dbReference type="Proteomes" id="UP000477680"/>
    </source>
</evidence>
<dbReference type="InterPro" id="IPR007138">
    <property type="entry name" value="ABM_dom"/>
</dbReference>
<keyword evidence="3" id="KW-1185">Reference proteome</keyword>
<protein>
    <submittedName>
        <fullName evidence="2">Antibiotic biosynthesis monooxygenase</fullName>
    </submittedName>
</protein>
<proteinExistence type="predicted"/>
<dbReference type="RefSeq" id="WP_163493409.1">
    <property type="nucleotide sequence ID" value="NZ_CP048711.1"/>
</dbReference>
<keyword evidence="2" id="KW-0503">Monooxygenase</keyword>
<sequence>MHYIFEVYLKPGYSAEQYADVWRRASAIIQRAPGARGTRLHRRIGDPERLLAIATWDSKAARDEMEGNAPEEVAAIIAEAAPHVTITPIGEFEEPEWEVLPPD</sequence>
<dbReference type="Gene3D" id="3.30.70.100">
    <property type="match status" value="1"/>
</dbReference>
<dbReference type="Pfam" id="PF03992">
    <property type="entry name" value="ABM"/>
    <property type="match status" value="1"/>
</dbReference>
<accession>A0A6C0TXN0</accession>
<dbReference type="InterPro" id="IPR011008">
    <property type="entry name" value="Dimeric_a/b-barrel"/>
</dbReference>